<sequence>MNDMLLKEIEDVVENFVRPQLKLHGGDIRVNSVIDKTVRITLTGNCHGCPSAQITTEEIVESILKEKLGDSIDKVILVNQVDDELLAFAKKLLNGGE</sequence>
<dbReference type="EMBL" id="VUNQ01000004">
    <property type="protein sequence ID" value="MSU00543.1"/>
    <property type="molecule type" value="Genomic_DNA"/>
</dbReference>
<protein>
    <submittedName>
        <fullName evidence="4">NifU family protein</fullName>
    </submittedName>
</protein>
<dbReference type="GO" id="GO:0005506">
    <property type="term" value="F:iron ion binding"/>
    <property type="evidence" value="ECO:0007669"/>
    <property type="project" value="InterPro"/>
</dbReference>
<evidence type="ECO:0000256" key="1">
    <source>
        <dbReference type="ARBA" id="ARBA00006420"/>
    </source>
</evidence>
<keyword evidence="5" id="KW-1185">Reference proteome</keyword>
<dbReference type="SUPFAM" id="SSF117916">
    <property type="entry name" value="Fe-S cluster assembly (FSCA) domain-like"/>
    <property type="match status" value="1"/>
</dbReference>
<feature type="domain" description="NIF system FeS cluster assembly NifU C-terminal" evidence="3">
    <location>
        <begin position="9"/>
        <end position="71"/>
    </location>
</feature>
<dbReference type="PANTHER" id="PTHR11178:SF1">
    <property type="entry name" value="NFU1 IRON-SULFUR CLUSTER SCAFFOLD HOMOLOG, MITOCHONDRIAL"/>
    <property type="match status" value="1"/>
</dbReference>
<comment type="function">
    <text evidence="2">May be involved in the formation or repair of [Fe-S] clusters present in iron-sulfur proteins.</text>
</comment>
<dbReference type="Proteomes" id="UP000469523">
    <property type="component" value="Unassembled WGS sequence"/>
</dbReference>
<evidence type="ECO:0000259" key="3">
    <source>
        <dbReference type="Pfam" id="PF01106"/>
    </source>
</evidence>
<proteinExistence type="inferred from homology"/>
<name>A0A6N7XT07_9FIRM</name>
<dbReference type="PANTHER" id="PTHR11178">
    <property type="entry name" value="IRON-SULFUR CLUSTER SCAFFOLD PROTEIN NFU-RELATED"/>
    <property type="match status" value="1"/>
</dbReference>
<gene>
    <name evidence="4" type="ORF">FYJ83_03555</name>
</gene>
<comment type="caution">
    <text evidence="4">The sequence shown here is derived from an EMBL/GenBank/DDBJ whole genome shotgun (WGS) entry which is preliminary data.</text>
</comment>
<accession>A0A6N7XT07</accession>
<dbReference type="Pfam" id="PF01106">
    <property type="entry name" value="NifU"/>
    <property type="match status" value="1"/>
</dbReference>
<dbReference type="InterPro" id="IPR034904">
    <property type="entry name" value="FSCA_dom_sf"/>
</dbReference>
<organism evidence="4 5">
    <name type="scientific">Tissierella pigra</name>
    <dbReference type="NCBI Taxonomy" id="2607614"/>
    <lineage>
        <taxon>Bacteria</taxon>
        <taxon>Bacillati</taxon>
        <taxon>Bacillota</taxon>
        <taxon>Tissierellia</taxon>
        <taxon>Tissierellales</taxon>
        <taxon>Tissierellaceae</taxon>
        <taxon>Tissierella</taxon>
    </lineage>
</organism>
<dbReference type="GO" id="GO:0051536">
    <property type="term" value="F:iron-sulfur cluster binding"/>
    <property type="evidence" value="ECO:0007669"/>
    <property type="project" value="InterPro"/>
</dbReference>
<dbReference type="InterPro" id="IPR001075">
    <property type="entry name" value="NIF_FeS_clus_asmbl_NifU_C"/>
</dbReference>
<evidence type="ECO:0000313" key="5">
    <source>
        <dbReference type="Proteomes" id="UP000469523"/>
    </source>
</evidence>
<dbReference type="Gene3D" id="3.30.300.130">
    <property type="entry name" value="Fe-S cluster assembly (FSCA)"/>
    <property type="match status" value="1"/>
</dbReference>
<dbReference type="GO" id="GO:0016226">
    <property type="term" value="P:iron-sulfur cluster assembly"/>
    <property type="evidence" value="ECO:0007669"/>
    <property type="project" value="InterPro"/>
</dbReference>
<reference evidence="4 5" key="1">
    <citation type="submission" date="2019-09" db="EMBL/GenBank/DDBJ databases">
        <title>In-depth cultivation of the pig gut microbiome towards novel bacterial diversity and tailored functional studies.</title>
        <authorList>
            <person name="Wylensek D."/>
            <person name="Hitch T.C.A."/>
            <person name="Clavel T."/>
        </authorList>
    </citation>
    <scope>NUCLEOTIDE SEQUENCE [LARGE SCALE GENOMIC DNA]</scope>
    <source>
        <strain evidence="4 5">WCA3-693-APC-4?</strain>
    </source>
</reference>
<comment type="similarity">
    <text evidence="1">Belongs to the NifU family.</text>
</comment>
<evidence type="ECO:0000313" key="4">
    <source>
        <dbReference type="EMBL" id="MSU00543.1"/>
    </source>
</evidence>
<evidence type="ECO:0000256" key="2">
    <source>
        <dbReference type="ARBA" id="ARBA00049958"/>
    </source>
</evidence>
<dbReference type="AlphaFoldDB" id="A0A6N7XT07"/>